<evidence type="ECO:0000313" key="2">
    <source>
        <dbReference type="EMBL" id="KDR23470.1"/>
    </source>
</evidence>
<dbReference type="EMBL" id="KK852460">
    <property type="protein sequence ID" value="KDR23470.1"/>
    <property type="molecule type" value="Genomic_DNA"/>
</dbReference>
<dbReference type="eggNOG" id="ENOG502SZWZ">
    <property type="taxonomic scope" value="Eukaryota"/>
</dbReference>
<keyword evidence="3" id="KW-1185">Reference proteome</keyword>
<dbReference type="SMART" id="SM00718">
    <property type="entry name" value="DM4_12"/>
    <property type="match status" value="1"/>
</dbReference>
<sequence>MKCHFCFAVFFAITMYYRVDGLENGTDEERLSRKRRYLTFPEGSTFVMTMSNTKGLMWDVPTFGRPPWNSIMEFDLVFKLPNMTNLFPTHKMASRRQGILYQTQNQHWLERRELYHQIENALAAQGEDGRTCIYRALCEAKYLLKPGRSFVEDVMHTIFRLPSGSGECGVDSEEYELAGSQETCVNWSTECTYSLLNPIIS</sequence>
<feature type="signal peptide" evidence="1">
    <location>
        <begin position="1"/>
        <end position="21"/>
    </location>
</feature>
<dbReference type="InParanoid" id="A0A067RRZ4"/>
<organism evidence="2 3">
    <name type="scientific">Zootermopsis nevadensis</name>
    <name type="common">Dampwood termite</name>
    <dbReference type="NCBI Taxonomy" id="136037"/>
    <lineage>
        <taxon>Eukaryota</taxon>
        <taxon>Metazoa</taxon>
        <taxon>Ecdysozoa</taxon>
        <taxon>Arthropoda</taxon>
        <taxon>Hexapoda</taxon>
        <taxon>Insecta</taxon>
        <taxon>Pterygota</taxon>
        <taxon>Neoptera</taxon>
        <taxon>Polyneoptera</taxon>
        <taxon>Dictyoptera</taxon>
        <taxon>Blattodea</taxon>
        <taxon>Blattoidea</taxon>
        <taxon>Termitoidae</taxon>
        <taxon>Termopsidae</taxon>
        <taxon>Zootermopsis</taxon>
    </lineage>
</organism>
<protein>
    <submittedName>
        <fullName evidence="2">Uncharacterized protein</fullName>
    </submittedName>
</protein>
<feature type="chain" id="PRO_5001645386" evidence="1">
    <location>
        <begin position="22"/>
        <end position="201"/>
    </location>
</feature>
<reference evidence="2 3" key="1">
    <citation type="journal article" date="2014" name="Nat. Commun.">
        <title>Molecular traces of alternative social organization in a termite genome.</title>
        <authorList>
            <person name="Terrapon N."/>
            <person name="Li C."/>
            <person name="Robertson H.M."/>
            <person name="Ji L."/>
            <person name="Meng X."/>
            <person name="Booth W."/>
            <person name="Chen Z."/>
            <person name="Childers C.P."/>
            <person name="Glastad K.M."/>
            <person name="Gokhale K."/>
            <person name="Gowin J."/>
            <person name="Gronenberg W."/>
            <person name="Hermansen R.A."/>
            <person name="Hu H."/>
            <person name="Hunt B.G."/>
            <person name="Huylmans A.K."/>
            <person name="Khalil S.M."/>
            <person name="Mitchell R.D."/>
            <person name="Munoz-Torres M.C."/>
            <person name="Mustard J.A."/>
            <person name="Pan H."/>
            <person name="Reese J.T."/>
            <person name="Scharf M.E."/>
            <person name="Sun F."/>
            <person name="Vogel H."/>
            <person name="Xiao J."/>
            <person name="Yang W."/>
            <person name="Yang Z."/>
            <person name="Yang Z."/>
            <person name="Zhou J."/>
            <person name="Zhu J."/>
            <person name="Brent C.S."/>
            <person name="Elsik C.G."/>
            <person name="Goodisman M.A."/>
            <person name="Liberles D.A."/>
            <person name="Roe R.M."/>
            <person name="Vargo E.L."/>
            <person name="Vilcinskas A."/>
            <person name="Wang J."/>
            <person name="Bornberg-Bauer E."/>
            <person name="Korb J."/>
            <person name="Zhang G."/>
            <person name="Liebig J."/>
        </authorList>
    </citation>
    <scope>NUCLEOTIDE SEQUENCE [LARGE SCALE GENOMIC DNA]</scope>
    <source>
        <tissue evidence="2">Whole organism</tissue>
    </source>
</reference>
<dbReference type="PANTHER" id="PTHR21253:SF0">
    <property type="entry name" value="F-BOX ONLY PROTEIN 11-RELATED"/>
    <property type="match status" value="1"/>
</dbReference>
<gene>
    <name evidence="2" type="ORF">L798_08672</name>
</gene>
<dbReference type="Pfam" id="PF07841">
    <property type="entry name" value="DM4_12"/>
    <property type="match status" value="1"/>
</dbReference>
<keyword evidence="1" id="KW-0732">Signal</keyword>
<dbReference type="InterPro" id="IPR006631">
    <property type="entry name" value="DM4_12"/>
</dbReference>
<accession>A0A067RRZ4</accession>
<proteinExistence type="predicted"/>
<name>A0A067RRZ4_ZOONE</name>
<dbReference type="OrthoDB" id="8197439at2759"/>
<dbReference type="PANTHER" id="PTHR21253">
    <property type="entry name" value="F-BOX ONLY PROTEIN 11-RELATED"/>
    <property type="match status" value="1"/>
</dbReference>
<evidence type="ECO:0000313" key="3">
    <source>
        <dbReference type="Proteomes" id="UP000027135"/>
    </source>
</evidence>
<dbReference type="Proteomes" id="UP000027135">
    <property type="component" value="Unassembled WGS sequence"/>
</dbReference>
<dbReference type="AlphaFoldDB" id="A0A067RRZ4"/>
<evidence type="ECO:0000256" key="1">
    <source>
        <dbReference type="SAM" id="SignalP"/>
    </source>
</evidence>